<accession>A0A4P6EWM6</accession>
<evidence type="ECO:0000313" key="3">
    <source>
        <dbReference type="EMBL" id="QAY67025.1"/>
    </source>
</evidence>
<keyword evidence="2" id="KW-1133">Transmembrane helix</keyword>
<dbReference type="Gene3D" id="2.130.10.130">
    <property type="entry name" value="Integrin alpha, N-terminal"/>
    <property type="match status" value="1"/>
</dbReference>
<feature type="region of interest" description="Disordered" evidence="1">
    <location>
        <begin position="1"/>
        <end position="27"/>
    </location>
</feature>
<dbReference type="KEGG" id="pprt:ET464_12105"/>
<protein>
    <submittedName>
        <fullName evidence="3">VCBS repeat-containing protein</fullName>
    </submittedName>
</protein>
<keyword evidence="2" id="KW-0472">Membrane</keyword>
<name>A0A4P6EWM6_9BACL</name>
<dbReference type="PROSITE" id="PS00018">
    <property type="entry name" value="EF_HAND_1"/>
    <property type="match status" value="1"/>
</dbReference>
<organism evidence="3 4">
    <name type="scientific">Paenibacillus protaetiae</name>
    <dbReference type="NCBI Taxonomy" id="2509456"/>
    <lineage>
        <taxon>Bacteria</taxon>
        <taxon>Bacillati</taxon>
        <taxon>Bacillota</taxon>
        <taxon>Bacilli</taxon>
        <taxon>Bacillales</taxon>
        <taxon>Paenibacillaceae</taxon>
        <taxon>Paenibacillus</taxon>
    </lineage>
</organism>
<dbReference type="AlphaFoldDB" id="A0A4P6EWM6"/>
<sequence>MAAKGSQERIKEPERHAAVRRGTPESPPAGVISRWRTYRSVPAALVLLLLGILAAGCKYTAAPADLLQKPPISSEKQRLVQAVSDLLPEYSKLALPLREQKSEAIRLVDIDHDGSDEAVVSYFNEYNAPELMVLSRKNGSWKQWALIEQPLARQLDLLQIADLNNDGTMELIVGWSGNGSFDSPNILSLYTFEQKPKLNEEGKPVLAAAESMPYIYADLGDVNGDGSKELAVITSSGSSEQADMPDYFLTLYRWNGYHLADVQQIQLPSDVNQYDRLLMGKVSARKNGIIVEASIGAHSSYTIMFAWDNGKLKKVPADDPYEEPSWAPVQNGDVNGDGILELAELVQPPDSDDVPYVGMMWITRWNQWDGDKGFRRIMEEYSNYGYSFRFAFPESWYGHYTIGSPAGSPKYSVAEFDYWNEKGGVRAELATLYVVPQQQWDEYQAEMKDAGRPLNILMTASGLVYAVHLADGAPESLPSGNKKSFESMLLTTEQAKGCLSLIQDN</sequence>
<reference evidence="3 4" key="1">
    <citation type="submission" date="2019-01" db="EMBL/GenBank/DDBJ databases">
        <title>Genome sequencing of strain FW100M-2.</title>
        <authorList>
            <person name="Heo J."/>
            <person name="Kim S.-J."/>
            <person name="Kim J.-S."/>
            <person name="Hong S.-B."/>
            <person name="Kwon S.-W."/>
        </authorList>
    </citation>
    <scope>NUCLEOTIDE SEQUENCE [LARGE SCALE GENOMIC DNA]</scope>
    <source>
        <strain evidence="3 4">FW100M-2</strain>
    </source>
</reference>
<keyword evidence="4" id="KW-1185">Reference proteome</keyword>
<dbReference type="RefSeq" id="WP_129441216.1">
    <property type="nucleotide sequence ID" value="NZ_CP035492.1"/>
</dbReference>
<dbReference type="SUPFAM" id="SSF69318">
    <property type="entry name" value="Integrin alpha N-terminal domain"/>
    <property type="match status" value="1"/>
</dbReference>
<feature type="transmembrane region" description="Helical" evidence="2">
    <location>
        <begin position="41"/>
        <end position="61"/>
    </location>
</feature>
<feature type="compositionally biased region" description="Basic and acidic residues" evidence="1">
    <location>
        <begin position="1"/>
        <end position="17"/>
    </location>
</feature>
<dbReference type="Proteomes" id="UP000293568">
    <property type="component" value="Chromosome"/>
</dbReference>
<keyword evidence="2" id="KW-0812">Transmembrane</keyword>
<proteinExistence type="predicted"/>
<dbReference type="InterPro" id="IPR028994">
    <property type="entry name" value="Integrin_alpha_N"/>
</dbReference>
<evidence type="ECO:0000256" key="1">
    <source>
        <dbReference type="SAM" id="MobiDB-lite"/>
    </source>
</evidence>
<evidence type="ECO:0000313" key="4">
    <source>
        <dbReference type="Proteomes" id="UP000293568"/>
    </source>
</evidence>
<dbReference type="EMBL" id="CP035492">
    <property type="protein sequence ID" value="QAY67025.1"/>
    <property type="molecule type" value="Genomic_DNA"/>
</dbReference>
<evidence type="ECO:0000256" key="2">
    <source>
        <dbReference type="SAM" id="Phobius"/>
    </source>
</evidence>
<gene>
    <name evidence="3" type="ORF">ET464_12105</name>
</gene>
<dbReference type="InterPro" id="IPR018247">
    <property type="entry name" value="EF_Hand_1_Ca_BS"/>
</dbReference>
<dbReference type="OrthoDB" id="1743319at2"/>